<dbReference type="Proteomes" id="UP001165060">
    <property type="component" value="Unassembled WGS sequence"/>
</dbReference>
<reference evidence="2 3" key="1">
    <citation type="journal article" date="2023" name="Commun. Biol.">
        <title>Genome analysis of Parmales, the sister group of diatoms, reveals the evolutionary specialization of diatoms from phago-mixotrophs to photoautotrophs.</title>
        <authorList>
            <person name="Ban H."/>
            <person name="Sato S."/>
            <person name="Yoshikawa S."/>
            <person name="Yamada K."/>
            <person name="Nakamura Y."/>
            <person name="Ichinomiya M."/>
            <person name="Sato N."/>
            <person name="Blanc-Mathieu R."/>
            <person name="Endo H."/>
            <person name="Kuwata A."/>
            <person name="Ogata H."/>
        </authorList>
    </citation>
    <scope>NUCLEOTIDE SEQUENCE [LARGE SCALE GENOMIC DNA]</scope>
</reference>
<protein>
    <submittedName>
        <fullName evidence="2">Uncharacterized protein</fullName>
    </submittedName>
</protein>
<gene>
    <name evidence="2" type="ORF">TeGR_g5385</name>
</gene>
<keyword evidence="3" id="KW-1185">Reference proteome</keyword>
<name>A0ABQ6NCK0_9STRA</name>
<sequence>YEKTILPAIEAMRVAAGGGGSLSAKSAPGGWTSGASSGGPPLGERVDGAVRRLKAAMEELDALTGGESSGVFAERVVEQIVMSAEEDPDAP</sequence>
<accession>A0ABQ6NCK0</accession>
<feature type="region of interest" description="Disordered" evidence="1">
    <location>
        <begin position="17"/>
        <end position="45"/>
    </location>
</feature>
<proteinExistence type="predicted"/>
<organism evidence="2 3">
    <name type="scientific">Tetraparma gracilis</name>
    <dbReference type="NCBI Taxonomy" id="2962635"/>
    <lineage>
        <taxon>Eukaryota</taxon>
        <taxon>Sar</taxon>
        <taxon>Stramenopiles</taxon>
        <taxon>Ochrophyta</taxon>
        <taxon>Bolidophyceae</taxon>
        <taxon>Parmales</taxon>
        <taxon>Triparmaceae</taxon>
        <taxon>Tetraparma</taxon>
    </lineage>
</organism>
<dbReference type="EMBL" id="BRYB01006694">
    <property type="protein sequence ID" value="GMI55244.1"/>
    <property type="molecule type" value="Genomic_DNA"/>
</dbReference>
<evidence type="ECO:0000313" key="2">
    <source>
        <dbReference type="EMBL" id="GMI55244.1"/>
    </source>
</evidence>
<evidence type="ECO:0000313" key="3">
    <source>
        <dbReference type="Proteomes" id="UP001165060"/>
    </source>
</evidence>
<feature type="non-terminal residue" evidence="2">
    <location>
        <position position="1"/>
    </location>
</feature>
<comment type="caution">
    <text evidence="2">The sequence shown here is derived from an EMBL/GenBank/DDBJ whole genome shotgun (WGS) entry which is preliminary data.</text>
</comment>
<evidence type="ECO:0000256" key="1">
    <source>
        <dbReference type="SAM" id="MobiDB-lite"/>
    </source>
</evidence>